<reference evidence="13" key="1">
    <citation type="submission" date="2019-03" db="EMBL/GenBank/DDBJ databases">
        <title>Long read genome sequence of the mycoparasitic Pythium oligandrum ATCC 38472 isolated from sugarbeet rhizosphere.</title>
        <authorList>
            <person name="Gaulin E."/>
        </authorList>
    </citation>
    <scope>NUCLEOTIDE SEQUENCE</scope>
    <source>
        <strain evidence="13">ATCC 38472_TT</strain>
    </source>
</reference>
<dbReference type="FunFam" id="1.10.472.10:FF:000057">
    <property type="entry name" value="Cyclin N-terminal domain containing 2"/>
    <property type="match status" value="1"/>
</dbReference>
<dbReference type="EMBL" id="SPLM01000036">
    <property type="protein sequence ID" value="TMW66552.1"/>
    <property type="molecule type" value="Genomic_DNA"/>
</dbReference>
<dbReference type="SMART" id="SM00385">
    <property type="entry name" value="CYCLIN"/>
    <property type="match status" value="1"/>
</dbReference>
<dbReference type="SUPFAM" id="SSF52540">
    <property type="entry name" value="P-loop containing nucleoside triphosphate hydrolases"/>
    <property type="match status" value="1"/>
</dbReference>
<dbReference type="InterPro" id="IPR027417">
    <property type="entry name" value="P-loop_NTPase"/>
</dbReference>
<dbReference type="SMART" id="SM00220">
    <property type="entry name" value="S_TKc"/>
    <property type="match status" value="1"/>
</dbReference>
<dbReference type="SUPFAM" id="SSF56112">
    <property type="entry name" value="Protein kinase-like (PK-like)"/>
    <property type="match status" value="1"/>
</dbReference>
<comment type="similarity">
    <text evidence="1">Belongs to the protein kinase superfamily. TKL Ser/Thr protein kinase family. ROCO subfamily.</text>
</comment>
<keyword evidence="5" id="KW-0547">Nucleotide-binding</keyword>
<keyword evidence="3" id="KW-0808">Transferase</keyword>
<dbReference type="Pfam" id="PF00023">
    <property type="entry name" value="Ank"/>
    <property type="match status" value="1"/>
</dbReference>
<dbReference type="GO" id="GO:0005634">
    <property type="term" value="C:nucleus"/>
    <property type="evidence" value="ECO:0007669"/>
    <property type="project" value="TreeGrafter"/>
</dbReference>
<evidence type="ECO:0000256" key="11">
    <source>
        <dbReference type="PROSITE-ProRule" id="PRU00023"/>
    </source>
</evidence>
<dbReference type="InterPro" id="IPR050776">
    <property type="entry name" value="Ank_Repeat/CDKN_Inhibitor"/>
</dbReference>
<dbReference type="GO" id="GO:0004672">
    <property type="term" value="F:protein kinase activity"/>
    <property type="evidence" value="ECO:0007669"/>
    <property type="project" value="InterPro"/>
</dbReference>
<comment type="caution">
    <text evidence="13">The sequence shown here is derived from an EMBL/GenBank/DDBJ whole genome shotgun (WGS) entry which is preliminary data.</text>
</comment>
<proteinExistence type="inferred from homology"/>
<sequence>MPSNLFDGPDGKELREAAQKGDVTIVKELLDKGAAVTSSDKYGCTALHHASKNGHLGVVRVLLGHEACDVNASDKYGLTALHRASVFGQLDVVRVLLGHEACDVNALTKKGGTALHYASEDGQLDVVRVLLGHEACEVNASDKDGKTALHDASVFGQLDVVRVLLGHEACEVNASDKDGKTALHYASRNGQLDVVRVLLGHEACEVNASDKNGETALHDTSRNGKAEVVRALLDRGLNPHLRNKDGHTPLALCFQLNPLEWRSDKEQVFWGALETTHALLSSGVAYDGHPEILLPVEEDNKVRAAILSMCVRHWTEEQRREKRSLTAVPFEVFRRGLKAVETYLMEFGASDKKDLVWRRKVCVVGSSNAGKTSLVKSITSMTPELVEEDDRTIGVDLFRLDFSEDVKSNPATEQKFHAVTFWDFAGQDEYNVARTLFFSRRTLYLLCVDVGAFDEVVCKAHACEDDDDAESLVLAFVQDHVWRWFRLIFAHQPDAEFVLIATKTDVLGTDVESRLKDLESELIAVVKELKYTFKKEIQREIKVLHERAVNGKAESSSDERIKSLQSLQVQLESSVPCSWTGLNVRESSSTQRARTCIEDVVKKSNRSFVMPDKYSRVLEKVEELRQKARQTVIMKNRIRQSFISLPDLVKALMADILDLKEVEAKTILEILHDLGDVLWYARDGHHMLGDTIVLDAELLIDFIRQIVCHDPAKISGASNSGDDESAPLIQAMSQHGTVSNELLRHKFSWWKRLAYPEQLLQFKLLLQHFNLAYPAGGDVMQADSDLIVPAYWRVRGKQIDLGQVVPLSVDDIDSSNTKHYLWEYYLGDNSSVMVDTVFEQIAVRSYDAFPNRVIHGLRIESVQKGRRAIRIACGVIASRGLVIHLEVLGKDDYNPSAWLRAVHEAIESVLTMFPGMLVTRNAIAGRHSCNLDDCIPRWRVLPDNQREAKLHEHSWLPDGVIEWFRRAVRDWYISPESIVKRKGPALAKGGFGVAYIARWQHTDVVVKEMSTSEMRRFLWEVTLWCKLRHPNVVQFLGANDKTEPFFIVSTYASNGELLQFLASEKKKGRVVMWRKLYEAAAGLSHLHTRGIVHGDLKGDNILVNESGAAMLVDFGLSFSEAGSSSVVTEKETLGAMAWRAPEFANLTVERPTRKSDVFSLGMCVVEVVTGEKPWGKGIDNYTIRECLRNGEVKVAKPDAMTDAQWKLVQQMIAPSPSDRPELSEGTEKPLPRQAREKFAEFLAPAAFGCAVLLVSSVSPMDDLLCNDETLVASTSIGSDFAPRDESLSPVEVIRHMAKREGEYGQCKATYLKEVQVHGMEAMWRQKICRWMFETAKAFELTKDTVGCAVYFMDRYLSSSSVDKIMLQLVSMVSMYIASKMHEQQPISMEEMYLLSQRKFSRDDIRRVEAKLLKLLDWRLSPPSTFMFARDFIQVLELSEDAESGLQEHVVSFLQEITEEYGSLRFKSSSIGIAAVHVLCNVRKVRPSSSIQDAIRSLEVVGEDFVDCYRWLREIQISKHQPTRFVSVEESKTTDLSRSVSPTGVDDVTAAAVDEVTIEEVTSHGKVRASSTPEGDVVIKKARRTVA</sequence>
<dbReference type="PROSITE" id="PS00108">
    <property type="entry name" value="PROTEIN_KINASE_ST"/>
    <property type="match status" value="1"/>
</dbReference>
<keyword evidence="14" id="KW-1185">Reference proteome</keyword>
<evidence type="ECO:0000256" key="10">
    <source>
        <dbReference type="ARBA" id="ARBA00023306"/>
    </source>
</evidence>
<dbReference type="Gene3D" id="3.40.50.300">
    <property type="entry name" value="P-loop containing nucleotide triphosphate hydrolases"/>
    <property type="match status" value="1"/>
</dbReference>
<dbReference type="InterPro" id="IPR013763">
    <property type="entry name" value="Cyclin-like_dom"/>
</dbReference>
<dbReference type="InterPro" id="IPR002110">
    <property type="entry name" value="Ankyrin_rpt"/>
</dbReference>
<keyword evidence="4" id="KW-0677">Repeat</keyword>
<feature type="repeat" description="ANK" evidence="11">
    <location>
        <begin position="144"/>
        <end position="169"/>
    </location>
</feature>
<evidence type="ECO:0000256" key="5">
    <source>
        <dbReference type="ARBA" id="ARBA00022741"/>
    </source>
</evidence>
<dbReference type="InterPro" id="IPR036770">
    <property type="entry name" value="Ankyrin_rpt-contain_sf"/>
</dbReference>
<dbReference type="PROSITE" id="PS50088">
    <property type="entry name" value="ANK_REPEAT"/>
    <property type="match status" value="7"/>
</dbReference>
<accession>A0A8K1CQ16</accession>
<feature type="repeat" description="ANK" evidence="11">
    <location>
        <begin position="178"/>
        <end position="203"/>
    </location>
</feature>
<evidence type="ECO:0000256" key="7">
    <source>
        <dbReference type="ARBA" id="ARBA00022840"/>
    </source>
</evidence>
<keyword evidence="7" id="KW-0067">ATP-binding</keyword>
<evidence type="ECO:0000256" key="4">
    <source>
        <dbReference type="ARBA" id="ARBA00022737"/>
    </source>
</evidence>
<dbReference type="SUPFAM" id="SSF47954">
    <property type="entry name" value="Cyclin-like"/>
    <property type="match status" value="1"/>
</dbReference>
<dbReference type="Pfam" id="PF08477">
    <property type="entry name" value="Roc"/>
    <property type="match status" value="1"/>
</dbReference>
<evidence type="ECO:0000256" key="6">
    <source>
        <dbReference type="ARBA" id="ARBA00022777"/>
    </source>
</evidence>
<keyword evidence="2" id="KW-0132">Cell division</keyword>
<feature type="repeat" description="ANK" evidence="11">
    <location>
        <begin position="110"/>
        <end position="135"/>
    </location>
</feature>
<dbReference type="Pfam" id="PF12796">
    <property type="entry name" value="Ank_2"/>
    <property type="match status" value="2"/>
</dbReference>
<dbReference type="PROSITE" id="PS50011">
    <property type="entry name" value="PROTEIN_KINASE_DOM"/>
    <property type="match status" value="1"/>
</dbReference>
<feature type="repeat" description="ANK" evidence="11">
    <location>
        <begin position="14"/>
        <end position="41"/>
    </location>
</feature>
<dbReference type="PROSITE" id="PS00292">
    <property type="entry name" value="CYCLINS"/>
    <property type="match status" value="1"/>
</dbReference>
<dbReference type="InterPro" id="IPR006671">
    <property type="entry name" value="Cyclin_N"/>
</dbReference>
<dbReference type="SUPFAM" id="SSF48403">
    <property type="entry name" value="Ankyrin repeat"/>
    <property type="match status" value="1"/>
</dbReference>
<protein>
    <recommendedName>
        <fullName evidence="12">Protein kinase domain-containing protein</fullName>
    </recommendedName>
</protein>
<evidence type="ECO:0000256" key="9">
    <source>
        <dbReference type="ARBA" id="ARBA00023127"/>
    </source>
</evidence>
<dbReference type="InterPro" id="IPR000719">
    <property type="entry name" value="Prot_kinase_dom"/>
</dbReference>
<dbReference type="Gene3D" id="1.25.40.20">
    <property type="entry name" value="Ankyrin repeat-containing domain"/>
    <property type="match status" value="2"/>
</dbReference>
<dbReference type="GO" id="GO:0051301">
    <property type="term" value="P:cell division"/>
    <property type="evidence" value="ECO:0007669"/>
    <property type="project" value="UniProtKB-KW"/>
</dbReference>
<dbReference type="InterPro" id="IPR008271">
    <property type="entry name" value="Ser/Thr_kinase_AS"/>
</dbReference>
<evidence type="ECO:0000259" key="12">
    <source>
        <dbReference type="PROSITE" id="PS50011"/>
    </source>
</evidence>
<evidence type="ECO:0000256" key="1">
    <source>
        <dbReference type="ARBA" id="ARBA00008171"/>
    </source>
</evidence>
<evidence type="ECO:0000256" key="2">
    <source>
        <dbReference type="ARBA" id="ARBA00022618"/>
    </source>
</evidence>
<dbReference type="Proteomes" id="UP000794436">
    <property type="component" value="Unassembled WGS sequence"/>
</dbReference>
<dbReference type="Pfam" id="PF07714">
    <property type="entry name" value="PK_Tyr_Ser-Thr"/>
    <property type="match status" value="1"/>
</dbReference>
<dbReference type="PRINTS" id="PR00449">
    <property type="entry name" value="RASTRNSFRMNG"/>
</dbReference>
<dbReference type="InterPro" id="IPR036915">
    <property type="entry name" value="Cyclin-like_sf"/>
</dbReference>
<feature type="domain" description="Protein kinase" evidence="12">
    <location>
        <begin position="980"/>
        <end position="1242"/>
    </location>
</feature>
<dbReference type="InterPro" id="IPR001245">
    <property type="entry name" value="Ser-Thr/Tyr_kinase_cat_dom"/>
</dbReference>
<evidence type="ECO:0000313" key="13">
    <source>
        <dbReference type="EMBL" id="TMW66552.1"/>
    </source>
</evidence>
<feature type="repeat" description="ANK" evidence="11">
    <location>
        <begin position="76"/>
        <end position="101"/>
    </location>
</feature>
<keyword evidence="9" id="KW-0195">Cyclin</keyword>
<dbReference type="OrthoDB" id="46760at2759"/>
<keyword evidence="6" id="KW-0418">Kinase</keyword>
<dbReference type="PROSITE" id="PS50297">
    <property type="entry name" value="ANK_REP_REGION"/>
    <property type="match status" value="6"/>
</dbReference>
<dbReference type="Gene3D" id="1.10.510.10">
    <property type="entry name" value="Transferase(Phosphotransferase) domain 1"/>
    <property type="match status" value="1"/>
</dbReference>
<dbReference type="SMART" id="SM00248">
    <property type="entry name" value="ANK"/>
    <property type="match status" value="7"/>
</dbReference>
<dbReference type="Gene3D" id="1.10.472.10">
    <property type="entry name" value="Cyclin-like"/>
    <property type="match status" value="2"/>
</dbReference>
<evidence type="ECO:0000313" key="14">
    <source>
        <dbReference type="Proteomes" id="UP000794436"/>
    </source>
</evidence>
<dbReference type="PANTHER" id="PTHR24201:SF16">
    <property type="entry name" value="ANKYRIN-1-LIKE-RELATED"/>
    <property type="match status" value="1"/>
</dbReference>
<dbReference type="FunFam" id="3.30.200.20:FF:000180">
    <property type="entry name" value="serine/threonine-protein kinase STY46-like"/>
    <property type="match status" value="1"/>
</dbReference>
<keyword evidence="8 11" id="KW-0040">ANK repeat</keyword>
<evidence type="ECO:0000256" key="3">
    <source>
        <dbReference type="ARBA" id="ARBA00022679"/>
    </source>
</evidence>
<organism evidence="13 14">
    <name type="scientific">Pythium oligandrum</name>
    <name type="common">Mycoparasitic fungus</name>
    <dbReference type="NCBI Taxonomy" id="41045"/>
    <lineage>
        <taxon>Eukaryota</taxon>
        <taxon>Sar</taxon>
        <taxon>Stramenopiles</taxon>
        <taxon>Oomycota</taxon>
        <taxon>Peronosporomycetes</taxon>
        <taxon>Pythiales</taxon>
        <taxon>Pythiaceae</taxon>
        <taxon>Pythium</taxon>
    </lineage>
</organism>
<feature type="repeat" description="ANK" evidence="11">
    <location>
        <begin position="212"/>
        <end position="244"/>
    </location>
</feature>
<evidence type="ECO:0000256" key="8">
    <source>
        <dbReference type="ARBA" id="ARBA00023043"/>
    </source>
</evidence>
<dbReference type="InterPro" id="IPR048258">
    <property type="entry name" value="Cyclins_cyclin-box"/>
</dbReference>
<dbReference type="Pfam" id="PF00134">
    <property type="entry name" value="Cyclin_N"/>
    <property type="match status" value="1"/>
</dbReference>
<keyword evidence="10" id="KW-0131">Cell cycle</keyword>
<dbReference type="PANTHER" id="PTHR24201">
    <property type="entry name" value="ANK_REP_REGION DOMAIN-CONTAINING PROTEIN"/>
    <property type="match status" value="1"/>
</dbReference>
<dbReference type="GO" id="GO:0005524">
    <property type="term" value="F:ATP binding"/>
    <property type="evidence" value="ECO:0007669"/>
    <property type="project" value="UniProtKB-KW"/>
</dbReference>
<name>A0A8K1CQ16_PYTOL</name>
<feature type="repeat" description="ANK" evidence="11">
    <location>
        <begin position="42"/>
        <end position="67"/>
    </location>
</feature>
<gene>
    <name evidence="13" type="ORF">Poli38472_004317</name>
</gene>
<dbReference type="InterPro" id="IPR011009">
    <property type="entry name" value="Kinase-like_dom_sf"/>
</dbReference>